<dbReference type="PANTHER" id="PTHR45929">
    <property type="entry name" value="JAK PATHWAY SIGNAL TRANSDUCTION ADAPTOR MOLECULE"/>
    <property type="match status" value="1"/>
</dbReference>
<feature type="region of interest" description="Disordered" evidence="4">
    <location>
        <begin position="426"/>
        <end position="540"/>
    </location>
</feature>
<evidence type="ECO:0000256" key="2">
    <source>
        <dbReference type="PROSITE-ProRule" id="PRU00192"/>
    </source>
</evidence>
<accession>A0A167LDE4</accession>
<dbReference type="STRING" id="763407.A0A167LDE4"/>
<evidence type="ECO:0000313" key="7">
    <source>
        <dbReference type="EMBL" id="OAD70205.1"/>
    </source>
</evidence>
<reference evidence="8" key="1">
    <citation type="submission" date="2015-06" db="EMBL/GenBank/DDBJ databases">
        <title>Expansion of signal transduction pathways in fungi by whole-genome duplication.</title>
        <authorList>
            <consortium name="DOE Joint Genome Institute"/>
            <person name="Corrochano L.M."/>
            <person name="Kuo A."/>
            <person name="Marcet-Houben M."/>
            <person name="Polaino S."/>
            <person name="Salamov A."/>
            <person name="Villalobos J.M."/>
            <person name="Alvarez M.I."/>
            <person name="Avalos J."/>
            <person name="Benito E.P."/>
            <person name="Benoit I."/>
            <person name="Burger G."/>
            <person name="Camino L.P."/>
            <person name="Canovas D."/>
            <person name="Cerda-Olmedo E."/>
            <person name="Cheng J.-F."/>
            <person name="Dominguez A."/>
            <person name="Elias M."/>
            <person name="Eslava A.P."/>
            <person name="Glaser F."/>
            <person name="Grimwood J."/>
            <person name="Gutierrez G."/>
            <person name="Heitman J."/>
            <person name="Henrissat B."/>
            <person name="Iturriaga E.A."/>
            <person name="Lang B.F."/>
            <person name="Lavin J.L."/>
            <person name="Lee S."/>
            <person name="Li W."/>
            <person name="Lindquist E."/>
            <person name="Lopez-Garcia S."/>
            <person name="Luque E.M."/>
            <person name="Marcos A.T."/>
            <person name="Martin J."/>
            <person name="McCluskey K."/>
            <person name="Medina H.R."/>
            <person name="Miralles-Duran A."/>
            <person name="Miyazaki A."/>
            <person name="Munoz-Torres E."/>
            <person name="Oguiza J.A."/>
            <person name="Ohm R."/>
            <person name="Olmedo M."/>
            <person name="Orejas M."/>
            <person name="Ortiz-Castellanos L."/>
            <person name="Pisabarro A.G."/>
            <person name="Rodriguez-Romero J."/>
            <person name="Ruiz-Herrera J."/>
            <person name="Ruiz-Vazquez R."/>
            <person name="Sanz C."/>
            <person name="Schackwitz W."/>
            <person name="Schmutz J."/>
            <person name="Shahriari M."/>
            <person name="Shelest E."/>
            <person name="Silva-Franco F."/>
            <person name="Soanes D."/>
            <person name="Syed K."/>
            <person name="Tagua V.G."/>
            <person name="Talbot N.J."/>
            <person name="Thon M."/>
            <person name="De vries R.P."/>
            <person name="Wiebenga A."/>
            <person name="Yadav J.S."/>
            <person name="Braun E.L."/>
            <person name="Baker S."/>
            <person name="Garre V."/>
            <person name="Horwitz B."/>
            <person name="Torres-Martinez S."/>
            <person name="Idnurm A."/>
            <person name="Herrera-Estrella A."/>
            <person name="Gabaldon T."/>
            <person name="Grigoriev I.V."/>
        </authorList>
    </citation>
    <scope>NUCLEOTIDE SEQUENCE [LARGE SCALE GENOMIC DNA]</scope>
    <source>
        <strain evidence="8">NRRL 1555(-)</strain>
    </source>
</reference>
<proteinExistence type="predicted"/>
<dbReference type="SMART" id="SM00721">
    <property type="entry name" value="BAR"/>
    <property type="match status" value="1"/>
</dbReference>
<feature type="compositionally biased region" description="Low complexity" evidence="4">
    <location>
        <begin position="508"/>
        <end position="517"/>
    </location>
</feature>
<dbReference type="InterPro" id="IPR027267">
    <property type="entry name" value="AH/BAR_dom_sf"/>
</dbReference>
<dbReference type="SUPFAM" id="SSF103657">
    <property type="entry name" value="BAR/IMD domain-like"/>
    <property type="match status" value="1"/>
</dbReference>
<feature type="region of interest" description="Disordered" evidence="4">
    <location>
        <begin position="225"/>
        <end position="341"/>
    </location>
</feature>
<organism evidence="7 8">
    <name type="scientific">Phycomyces blakesleeanus (strain ATCC 8743b / DSM 1359 / FGSC 10004 / NBRC 33097 / NRRL 1555)</name>
    <dbReference type="NCBI Taxonomy" id="763407"/>
    <lineage>
        <taxon>Eukaryota</taxon>
        <taxon>Fungi</taxon>
        <taxon>Fungi incertae sedis</taxon>
        <taxon>Mucoromycota</taxon>
        <taxon>Mucoromycotina</taxon>
        <taxon>Mucoromycetes</taxon>
        <taxon>Mucorales</taxon>
        <taxon>Phycomycetaceae</taxon>
        <taxon>Phycomyces</taxon>
    </lineage>
</organism>
<evidence type="ECO:0000256" key="4">
    <source>
        <dbReference type="SAM" id="MobiDB-lite"/>
    </source>
</evidence>
<dbReference type="AlphaFoldDB" id="A0A167LDE4"/>
<dbReference type="GO" id="GO:0005737">
    <property type="term" value="C:cytoplasm"/>
    <property type="evidence" value="ECO:0007669"/>
    <property type="project" value="InterPro"/>
</dbReference>
<keyword evidence="1 2" id="KW-0728">SH3 domain</keyword>
<keyword evidence="3" id="KW-0175">Coiled coil</keyword>
<dbReference type="VEuPathDB" id="FungiDB:PHYBLDRAFT_188040"/>
<dbReference type="Gene3D" id="2.30.30.40">
    <property type="entry name" value="SH3 Domains"/>
    <property type="match status" value="1"/>
</dbReference>
<dbReference type="Gene3D" id="1.20.1270.60">
    <property type="entry name" value="Arfaptin homology (AH) domain/BAR domain"/>
    <property type="match status" value="1"/>
</dbReference>
<dbReference type="PROSITE" id="PS50002">
    <property type="entry name" value="SH3"/>
    <property type="match status" value="1"/>
</dbReference>
<feature type="domain" description="SH3" evidence="5">
    <location>
        <begin position="337"/>
        <end position="400"/>
    </location>
</feature>
<name>A0A167LDE4_PHYB8</name>
<dbReference type="SUPFAM" id="SSF50044">
    <property type="entry name" value="SH3-domain"/>
    <property type="match status" value="1"/>
</dbReference>
<dbReference type="InterPro" id="IPR004148">
    <property type="entry name" value="BAR_dom"/>
</dbReference>
<sequence>MIKNLGKFKQWTGERLGAAKATLQTEEFQRLEIETERRRAGFDRVVEAIDVSHAQLSKKKPSPEDAKIKISPMESLGACWSHYGDSFDTDSSAGASFVNYGQATTLVAHLQEEFALSMKEVYIATLQRGQIEYKEYSALRKKLESRRLDYDAKLGRLQKSKKEKPEWEQEMQASKMKYEETEYDLIQKMVALQEFEEEHSEALSMLLDAQIEFFNNAIDRLSSVRSNWPQSTREGPRVPMTRTASSSSGLTRSPDGGPGDYFTPPPDRTGLTPRSPNGSPCIRGPTSRQLSADPITPRRVPSHSSLRGGEDPVTTMTSSPGRLAPQMPRRQSQSTVSNKKRRKAIYDFDGDSVDELSFRTGDVITVVEEVDEGWWLGEVENIGPKRRGIFPVNYTEEISGAPPMPARPLVSSPSPQIPEAEIEVDEYEQEVPHEASPFHDKPASNYGYTRPAQPVRAYSSNTYTNPSPPPIARSTTFVPQATKPTGASRAPPPPPAARASPVMSRSYTTNTNTQPTTRAPPPPPQSRPSQDPVGSGEPSCQECGCVDFSANLFKRGHCNNCFHKH</sequence>
<dbReference type="PRINTS" id="PR00452">
    <property type="entry name" value="SH3DOMAIN"/>
</dbReference>
<dbReference type="Proteomes" id="UP000077315">
    <property type="component" value="Unassembled WGS sequence"/>
</dbReference>
<dbReference type="InterPro" id="IPR001452">
    <property type="entry name" value="SH3_domain"/>
</dbReference>
<evidence type="ECO:0008006" key="9">
    <source>
        <dbReference type="Google" id="ProtNLM"/>
    </source>
</evidence>
<dbReference type="InParanoid" id="A0A167LDE4"/>
<feature type="domain" description="BAR" evidence="6">
    <location>
        <begin position="13"/>
        <end position="237"/>
    </location>
</feature>
<dbReference type="EMBL" id="KV440989">
    <property type="protein sequence ID" value="OAD70205.1"/>
    <property type="molecule type" value="Genomic_DNA"/>
</dbReference>
<feature type="compositionally biased region" description="Polar residues" evidence="4">
    <location>
        <begin position="242"/>
        <end position="251"/>
    </location>
</feature>
<dbReference type="InterPro" id="IPR050670">
    <property type="entry name" value="STAM"/>
</dbReference>
<protein>
    <recommendedName>
        <fullName evidence="9">SH3 domain-containing protein</fullName>
    </recommendedName>
</protein>
<dbReference type="CDD" id="cd00174">
    <property type="entry name" value="SH3"/>
    <property type="match status" value="1"/>
</dbReference>
<gene>
    <name evidence="7" type="ORF">PHYBLDRAFT_188040</name>
</gene>
<evidence type="ECO:0000256" key="1">
    <source>
        <dbReference type="ARBA" id="ARBA00022443"/>
    </source>
</evidence>
<dbReference type="InterPro" id="IPR036028">
    <property type="entry name" value="SH3-like_dom_sf"/>
</dbReference>
<dbReference type="Pfam" id="PF03114">
    <property type="entry name" value="BAR"/>
    <property type="match status" value="1"/>
</dbReference>
<evidence type="ECO:0000256" key="3">
    <source>
        <dbReference type="SAM" id="Coils"/>
    </source>
</evidence>
<feature type="coiled-coil region" evidence="3">
    <location>
        <begin position="126"/>
        <end position="212"/>
    </location>
</feature>
<dbReference type="PANTHER" id="PTHR45929:SF7">
    <property type="entry name" value="LAS SEVENTEEN-BINDING PROTEIN 1"/>
    <property type="match status" value="1"/>
</dbReference>
<evidence type="ECO:0000259" key="6">
    <source>
        <dbReference type="PROSITE" id="PS51021"/>
    </source>
</evidence>
<dbReference type="SMART" id="SM00326">
    <property type="entry name" value="SH3"/>
    <property type="match status" value="1"/>
</dbReference>
<evidence type="ECO:0000259" key="5">
    <source>
        <dbReference type="PROSITE" id="PS50002"/>
    </source>
</evidence>
<dbReference type="Pfam" id="PF00018">
    <property type="entry name" value="SH3_1"/>
    <property type="match status" value="1"/>
</dbReference>
<keyword evidence="8" id="KW-1185">Reference proteome</keyword>
<dbReference type="GeneID" id="29000352"/>
<feature type="compositionally biased region" description="Polar residues" evidence="4">
    <location>
        <begin position="473"/>
        <end position="485"/>
    </location>
</feature>
<feature type="compositionally biased region" description="Basic and acidic residues" evidence="4">
    <location>
        <begin position="430"/>
        <end position="442"/>
    </location>
</feature>
<dbReference type="PROSITE" id="PS51021">
    <property type="entry name" value="BAR"/>
    <property type="match status" value="1"/>
</dbReference>
<dbReference type="OrthoDB" id="14167at2759"/>
<dbReference type="FunCoup" id="A0A167LDE4">
    <property type="interactions" value="471"/>
</dbReference>
<evidence type="ECO:0000313" key="8">
    <source>
        <dbReference type="Proteomes" id="UP000077315"/>
    </source>
</evidence>
<dbReference type="RefSeq" id="XP_018288245.1">
    <property type="nucleotide sequence ID" value="XM_018439446.1"/>
</dbReference>